<dbReference type="Pfam" id="PF00285">
    <property type="entry name" value="Citrate_synt"/>
    <property type="match status" value="1"/>
</dbReference>
<dbReference type="SUPFAM" id="SSF48256">
    <property type="entry name" value="Citrate synthase"/>
    <property type="match status" value="1"/>
</dbReference>
<name>A0A939FTF2_9HYPH</name>
<comment type="caution">
    <text evidence="11">The sequence shown here is derived from an EMBL/GenBank/DDBJ whole genome shotgun (WGS) entry which is preliminary data.</text>
</comment>
<dbReference type="CDD" id="cd06114">
    <property type="entry name" value="EcCS_like"/>
    <property type="match status" value="1"/>
</dbReference>
<evidence type="ECO:0000256" key="7">
    <source>
        <dbReference type="PIRNR" id="PIRNR001369"/>
    </source>
</evidence>
<dbReference type="GO" id="GO:0006099">
    <property type="term" value="P:tricarboxylic acid cycle"/>
    <property type="evidence" value="ECO:0007669"/>
    <property type="project" value="UniProtKB-UniRule"/>
</dbReference>
<dbReference type="InterPro" id="IPR016143">
    <property type="entry name" value="Citrate_synth-like_sm_a-sub"/>
</dbReference>
<comment type="pathway">
    <text evidence="1 9">Carbohydrate metabolism; tricarboxylic acid cycle; isocitrate from oxaloacetate: step 1/2.</text>
</comment>
<dbReference type="PIRSF" id="PIRSF001369">
    <property type="entry name" value="Citrate_synth"/>
    <property type="match status" value="1"/>
</dbReference>
<evidence type="ECO:0000256" key="5">
    <source>
        <dbReference type="ARBA" id="ARBA00049288"/>
    </source>
</evidence>
<evidence type="ECO:0000256" key="10">
    <source>
        <dbReference type="RuleBase" id="RU003406"/>
    </source>
</evidence>
<gene>
    <name evidence="11" type="primary">gltA</name>
    <name evidence="11" type="ORF">J1C48_03405</name>
</gene>
<feature type="active site" evidence="8">
    <location>
        <position position="306"/>
    </location>
</feature>
<dbReference type="InterPro" id="IPR002020">
    <property type="entry name" value="Citrate_synthase"/>
</dbReference>
<dbReference type="RefSeq" id="WP_207256324.1">
    <property type="nucleotide sequence ID" value="NZ_JAFMPP010000002.1"/>
</dbReference>
<protein>
    <recommendedName>
        <fullName evidence="6 7">Citrate synthase</fullName>
    </recommendedName>
</protein>
<dbReference type="InterPro" id="IPR010953">
    <property type="entry name" value="Citrate_synthase_typ-I"/>
</dbReference>
<dbReference type="EMBL" id="JAFMPP010000002">
    <property type="protein sequence ID" value="MBO0661613.1"/>
    <property type="molecule type" value="Genomic_DNA"/>
</dbReference>
<evidence type="ECO:0000256" key="2">
    <source>
        <dbReference type="ARBA" id="ARBA00010566"/>
    </source>
</evidence>
<dbReference type="Proteomes" id="UP000664122">
    <property type="component" value="Unassembled WGS sequence"/>
</dbReference>
<dbReference type="PROSITE" id="PS00480">
    <property type="entry name" value="CITRATE_SYNTHASE"/>
    <property type="match status" value="1"/>
</dbReference>
<accession>A0A939FTF2</accession>
<dbReference type="Gene3D" id="1.10.580.10">
    <property type="entry name" value="Citrate Synthase, domain 1"/>
    <property type="match status" value="1"/>
</dbReference>
<evidence type="ECO:0000313" key="11">
    <source>
        <dbReference type="EMBL" id="MBO0661613.1"/>
    </source>
</evidence>
<evidence type="ECO:0000256" key="9">
    <source>
        <dbReference type="RuleBase" id="RU003370"/>
    </source>
</evidence>
<dbReference type="NCBIfam" id="TIGR01798">
    <property type="entry name" value="cit_synth_I"/>
    <property type="match status" value="1"/>
</dbReference>
<comment type="similarity">
    <text evidence="2 7 10">Belongs to the citrate synthase family.</text>
</comment>
<dbReference type="InterPro" id="IPR019810">
    <property type="entry name" value="Citrate_synthase_AS"/>
</dbReference>
<comment type="catalytic activity">
    <reaction evidence="5 9">
        <text>oxaloacetate + acetyl-CoA + H2O = citrate + CoA + H(+)</text>
        <dbReference type="Rhea" id="RHEA:16845"/>
        <dbReference type="ChEBI" id="CHEBI:15377"/>
        <dbReference type="ChEBI" id="CHEBI:15378"/>
        <dbReference type="ChEBI" id="CHEBI:16452"/>
        <dbReference type="ChEBI" id="CHEBI:16947"/>
        <dbReference type="ChEBI" id="CHEBI:57287"/>
        <dbReference type="ChEBI" id="CHEBI:57288"/>
        <dbReference type="EC" id="2.3.3.16"/>
    </reaction>
</comment>
<dbReference type="Gene3D" id="1.10.230.10">
    <property type="entry name" value="Cytochrome P450-Terp, domain 2"/>
    <property type="match status" value="1"/>
</dbReference>
<proteinExistence type="inferred from homology"/>
<dbReference type="Gene3D" id="2.20.28.60">
    <property type="match status" value="1"/>
</dbReference>
<evidence type="ECO:0000256" key="1">
    <source>
        <dbReference type="ARBA" id="ARBA00004751"/>
    </source>
</evidence>
<dbReference type="GO" id="GO:0036440">
    <property type="term" value="F:citrate synthase activity"/>
    <property type="evidence" value="ECO:0007669"/>
    <property type="project" value="UniProtKB-EC"/>
</dbReference>
<feature type="active site" evidence="8">
    <location>
        <position position="364"/>
    </location>
</feature>
<keyword evidence="4 7" id="KW-0808">Transferase</keyword>
<dbReference type="GO" id="GO:0005737">
    <property type="term" value="C:cytoplasm"/>
    <property type="evidence" value="ECO:0007669"/>
    <property type="project" value="InterPro"/>
</dbReference>
<organism evidence="11 12">
    <name type="scientific">Jiella flava</name>
    <dbReference type="NCBI Taxonomy" id="2816857"/>
    <lineage>
        <taxon>Bacteria</taxon>
        <taxon>Pseudomonadati</taxon>
        <taxon>Pseudomonadota</taxon>
        <taxon>Alphaproteobacteria</taxon>
        <taxon>Hyphomicrobiales</taxon>
        <taxon>Aurantimonadaceae</taxon>
        <taxon>Jiella</taxon>
    </lineage>
</organism>
<dbReference type="PRINTS" id="PR00143">
    <property type="entry name" value="CITRTSNTHASE"/>
</dbReference>
<dbReference type="NCBIfam" id="NF004126">
    <property type="entry name" value="PRK05614.1"/>
    <property type="match status" value="1"/>
</dbReference>
<evidence type="ECO:0000256" key="6">
    <source>
        <dbReference type="NCBIfam" id="TIGR01798"/>
    </source>
</evidence>
<dbReference type="PANTHER" id="PTHR42871:SF1">
    <property type="entry name" value="CITRATE SYNTHASE"/>
    <property type="match status" value="1"/>
</dbReference>
<keyword evidence="11" id="KW-0012">Acyltransferase</keyword>
<sequence length="430" mass="48285">MTEQSAKLNFGSTDAGLAMRSGTLGPDVIDVTTLYKQGGVFTYDPGFSSTASCESKITYIDGDEGVLLHRGYPIDQLAEKGDYLETCYLLLYGELPTQREKDDFVYRVTRHTMVHEQMSRFYTGFRRDAHPMAVMVGSVGALSAFYHDSTDIADPHQRMVASLRMVAKMPTIAAMAHKYHIGQPFVYPRNDLSYAENFLHMCFAVPCEPYRINPVLSRAMDKIFILHADHEQNASTSTVRLAGSSGANPFACVAAGIACLWGPAHGGANEAALNMLMEIGSKDRIPEFIARAKDKNDPFRLMGFGHRVYKNYDPRAKIMQQTCHEVLDELGIKDDPLLEVAMELERIALTDEYFIEKKLYPNVDFYSGITLKALGFPTTMFTVLFAVARTVGWIAQWKEMIEDPHQRIGRPRQLYTGAPLRDYVAIDQRD</sequence>
<dbReference type="InterPro" id="IPR016142">
    <property type="entry name" value="Citrate_synth-like_lrg_a-sub"/>
</dbReference>
<keyword evidence="3 9" id="KW-0816">Tricarboxylic acid cycle</keyword>
<dbReference type="InterPro" id="IPR036969">
    <property type="entry name" value="Citrate_synthase_sf"/>
</dbReference>
<dbReference type="FunFam" id="1.10.230.10:FF:000002">
    <property type="entry name" value="Citrate synthase"/>
    <property type="match status" value="1"/>
</dbReference>
<evidence type="ECO:0000256" key="4">
    <source>
        <dbReference type="ARBA" id="ARBA00022679"/>
    </source>
</evidence>
<dbReference type="InterPro" id="IPR024176">
    <property type="entry name" value="Citrate_synthase_bac-typ"/>
</dbReference>
<dbReference type="AlphaFoldDB" id="A0A939FTF2"/>
<dbReference type="PANTHER" id="PTHR42871">
    <property type="entry name" value="CITRATE SYNTHASE"/>
    <property type="match status" value="1"/>
</dbReference>
<evidence type="ECO:0000256" key="3">
    <source>
        <dbReference type="ARBA" id="ARBA00022532"/>
    </source>
</evidence>
<evidence type="ECO:0000256" key="8">
    <source>
        <dbReference type="PIRSR" id="PIRSR001369-1"/>
    </source>
</evidence>
<reference evidence="11" key="1">
    <citation type="submission" date="2021-03" db="EMBL/GenBank/DDBJ databases">
        <title>Whole genome sequence of Jiella sp. CQZ9-1.</title>
        <authorList>
            <person name="Tuo L."/>
        </authorList>
    </citation>
    <scope>NUCLEOTIDE SEQUENCE</scope>
    <source>
        <strain evidence="11">CQZ9-1</strain>
    </source>
</reference>
<evidence type="ECO:0000313" key="12">
    <source>
        <dbReference type="Proteomes" id="UP000664122"/>
    </source>
</evidence>
<keyword evidence="12" id="KW-1185">Reference proteome</keyword>